<keyword evidence="1" id="KW-0648">Protein biosynthesis</keyword>
<comment type="function">
    <text evidence="1">Allows the formation of correctly charged Asn-tRNA(Asn) or Gln-tRNA(Gln) through the transamidation of misacylated Asp-tRNA(Asn) or Glu-tRNA(Gln) in organisms which lack either or both of asparaginyl-tRNA or glutaminyl-tRNA synthetases. The reaction takes place in the presence of glutamine and ATP through an activated phospho-Asp-tRNA(Asn) or phospho-Glu-tRNA(Gln).</text>
</comment>
<gene>
    <name evidence="1" type="primary">gatC</name>
    <name evidence="2" type="ORF">Metus_0650</name>
</gene>
<dbReference type="GO" id="GO:0050567">
    <property type="term" value="F:glutaminyl-tRNA synthase (glutamine-hydrolyzing) activity"/>
    <property type="evidence" value="ECO:0007669"/>
    <property type="project" value="UniProtKB-UniRule"/>
</dbReference>
<dbReference type="GO" id="GO:0070681">
    <property type="term" value="P:glutaminyl-tRNAGln biosynthesis via transamidation"/>
    <property type="evidence" value="ECO:0007669"/>
    <property type="project" value="TreeGrafter"/>
</dbReference>
<keyword evidence="1" id="KW-0547">Nucleotide-binding</keyword>
<comment type="similarity">
    <text evidence="1">Belongs to the GatC family.</text>
</comment>
<dbReference type="GO" id="GO:0005524">
    <property type="term" value="F:ATP binding"/>
    <property type="evidence" value="ECO:0007669"/>
    <property type="project" value="UniProtKB-KW"/>
</dbReference>
<accession>A0A3S3SSL1</accession>
<proteinExistence type="inferred from homology"/>
<keyword evidence="2" id="KW-0808">Transferase</keyword>
<dbReference type="HAMAP" id="MF_00122">
    <property type="entry name" value="GatC"/>
    <property type="match status" value="1"/>
</dbReference>
<dbReference type="NCBIfam" id="TIGR00135">
    <property type="entry name" value="gatC"/>
    <property type="match status" value="1"/>
</dbReference>
<dbReference type="GO" id="GO:0006412">
    <property type="term" value="P:translation"/>
    <property type="evidence" value="ECO:0007669"/>
    <property type="project" value="UniProtKB-UniRule"/>
</dbReference>
<comment type="subunit">
    <text evidence="1">Heterotrimer of A, B and C subunits.</text>
</comment>
<protein>
    <recommendedName>
        <fullName evidence="1">Aspartyl/glutamyl-tRNA(Asn/Gln) amidotransferase subunit C</fullName>
        <shortName evidence="1">Asp/Glu-ADT subunit C</shortName>
        <ecNumber evidence="1">6.3.5.-</ecNumber>
    </recommendedName>
</protein>
<dbReference type="GO" id="GO:0006450">
    <property type="term" value="P:regulation of translational fidelity"/>
    <property type="evidence" value="ECO:0007669"/>
    <property type="project" value="InterPro"/>
</dbReference>
<dbReference type="GO" id="GO:0016740">
    <property type="term" value="F:transferase activity"/>
    <property type="evidence" value="ECO:0007669"/>
    <property type="project" value="UniProtKB-KW"/>
</dbReference>
<dbReference type="Proteomes" id="UP000288215">
    <property type="component" value="Unassembled WGS sequence"/>
</dbReference>
<sequence>MESIKTVSKERTERLAWLSKIALTPEEVDRFTDQLNRILEFAGALDSPEVEGVEPTFHVLDLVNTFREDREEKGLEREGALATAPKVKDGFIVAPKIV</sequence>
<comment type="catalytic activity">
    <reaction evidence="1">
        <text>L-glutamyl-tRNA(Gln) + L-glutamine + ATP + H2O = L-glutaminyl-tRNA(Gln) + L-glutamate + ADP + phosphate + H(+)</text>
        <dbReference type="Rhea" id="RHEA:17521"/>
        <dbReference type="Rhea" id="RHEA-COMP:9681"/>
        <dbReference type="Rhea" id="RHEA-COMP:9684"/>
        <dbReference type="ChEBI" id="CHEBI:15377"/>
        <dbReference type="ChEBI" id="CHEBI:15378"/>
        <dbReference type="ChEBI" id="CHEBI:29985"/>
        <dbReference type="ChEBI" id="CHEBI:30616"/>
        <dbReference type="ChEBI" id="CHEBI:43474"/>
        <dbReference type="ChEBI" id="CHEBI:58359"/>
        <dbReference type="ChEBI" id="CHEBI:78520"/>
        <dbReference type="ChEBI" id="CHEBI:78521"/>
        <dbReference type="ChEBI" id="CHEBI:456216"/>
    </reaction>
</comment>
<dbReference type="EC" id="6.3.5.-" evidence="1"/>
<dbReference type="Pfam" id="PF02686">
    <property type="entry name" value="GatC"/>
    <property type="match status" value="1"/>
</dbReference>
<keyword evidence="1" id="KW-0067">ATP-binding</keyword>
<dbReference type="PANTHER" id="PTHR15004">
    <property type="entry name" value="GLUTAMYL-TRNA(GLN) AMIDOTRANSFERASE SUBUNIT C, MITOCHONDRIAL"/>
    <property type="match status" value="1"/>
</dbReference>
<comment type="caution">
    <text evidence="2">The sequence shown here is derived from an EMBL/GenBank/DDBJ whole genome shotgun (WGS) entry which is preliminary data.</text>
</comment>
<evidence type="ECO:0000313" key="3">
    <source>
        <dbReference type="Proteomes" id="UP000288215"/>
    </source>
</evidence>
<dbReference type="InterPro" id="IPR036113">
    <property type="entry name" value="Asp/Glu-ADT_sf_sub_c"/>
</dbReference>
<dbReference type="EMBL" id="RXGA01000002">
    <property type="protein sequence ID" value="RWX73871.1"/>
    <property type="molecule type" value="Genomic_DNA"/>
</dbReference>
<evidence type="ECO:0000313" key="2">
    <source>
        <dbReference type="EMBL" id="RWX73871.1"/>
    </source>
</evidence>
<dbReference type="Gene3D" id="1.10.20.60">
    <property type="entry name" value="Glu-tRNAGln amidotransferase C subunit, N-terminal domain"/>
    <property type="match status" value="1"/>
</dbReference>
<keyword evidence="1" id="KW-0436">Ligase</keyword>
<name>A0A3S3SSL1_METS7</name>
<comment type="catalytic activity">
    <reaction evidence="1">
        <text>L-aspartyl-tRNA(Asn) + L-glutamine + ATP + H2O = L-asparaginyl-tRNA(Asn) + L-glutamate + ADP + phosphate + 2 H(+)</text>
        <dbReference type="Rhea" id="RHEA:14513"/>
        <dbReference type="Rhea" id="RHEA-COMP:9674"/>
        <dbReference type="Rhea" id="RHEA-COMP:9677"/>
        <dbReference type="ChEBI" id="CHEBI:15377"/>
        <dbReference type="ChEBI" id="CHEBI:15378"/>
        <dbReference type="ChEBI" id="CHEBI:29985"/>
        <dbReference type="ChEBI" id="CHEBI:30616"/>
        <dbReference type="ChEBI" id="CHEBI:43474"/>
        <dbReference type="ChEBI" id="CHEBI:58359"/>
        <dbReference type="ChEBI" id="CHEBI:78515"/>
        <dbReference type="ChEBI" id="CHEBI:78516"/>
        <dbReference type="ChEBI" id="CHEBI:456216"/>
    </reaction>
</comment>
<organism evidence="2 3">
    <name type="scientific">Methanosuratincola subterraneus</name>
    <dbReference type="NCBI Taxonomy" id="2593994"/>
    <lineage>
        <taxon>Archaea</taxon>
        <taxon>Thermoproteota</taxon>
        <taxon>Methanosuratincolia</taxon>
        <taxon>Candidatus Methanomethylicales</taxon>
        <taxon>Candidatus Methanomethylicaceae</taxon>
        <taxon>Candidatus Methanosuratincola (ex Vanwonterghem et al. 2016)</taxon>
    </lineage>
</organism>
<dbReference type="SUPFAM" id="SSF141000">
    <property type="entry name" value="Glu-tRNAGln amidotransferase C subunit"/>
    <property type="match status" value="1"/>
</dbReference>
<dbReference type="PANTHER" id="PTHR15004:SF0">
    <property type="entry name" value="GLUTAMYL-TRNA(GLN) AMIDOTRANSFERASE SUBUNIT C, MITOCHONDRIAL"/>
    <property type="match status" value="1"/>
</dbReference>
<reference evidence="2 3" key="1">
    <citation type="submission" date="2018-12" db="EMBL/GenBank/DDBJ databases">
        <title>The complete genome of the methanogenic archaea of the candidate phylum Verstraetearchaeota, obtained from the metagenome of underground thermal water.</title>
        <authorList>
            <person name="Kadnikov V.V."/>
            <person name="Mardanov A.V."/>
            <person name="Beletsky A.V."/>
            <person name="Karnachuk O.V."/>
            <person name="Ravin N.V."/>
        </authorList>
    </citation>
    <scope>NUCLEOTIDE SEQUENCE [LARGE SCALE GENOMIC DNA]</scope>
    <source>
        <strain evidence="2">Ch88</strain>
    </source>
</reference>
<dbReference type="GO" id="GO:0050566">
    <property type="term" value="F:asparaginyl-tRNA synthase (glutamine-hydrolyzing) activity"/>
    <property type="evidence" value="ECO:0007669"/>
    <property type="project" value="RHEA"/>
</dbReference>
<dbReference type="AlphaFoldDB" id="A0A3S3SSL1"/>
<evidence type="ECO:0000256" key="1">
    <source>
        <dbReference type="HAMAP-Rule" id="MF_00122"/>
    </source>
</evidence>
<dbReference type="InterPro" id="IPR003837">
    <property type="entry name" value="GatC"/>
</dbReference>